<keyword evidence="2" id="KW-1185">Reference proteome</keyword>
<dbReference type="EMBL" id="JAPWTK010000169">
    <property type="protein sequence ID" value="KAJ8947100.1"/>
    <property type="molecule type" value="Genomic_DNA"/>
</dbReference>
<evidence type="ECO:0000313" key="1">
    <source>
        <dbReference type="EMBL" id="KAJ8947100.1"/>
    </source>
</evidence>
<gene>
    <name evidence="1" type="ORF">NQ318_002459</name>
</gene>
<name>A0AAV8Y6M4_9CUCU</name>
<dbReference type="AlphaFoldDB" id="A0AAV8Y6M4"/>
<reference evidence="1" key="1">
    <citation type="journal article" date="2023" name="Insect Mol. Biol.">
        <title>Genome sequencing provides insights into the evolution of gene families encoding plant cell wall-degrading enzymes in longhorned beetles.</title>
        <authorList>
            <person name="Shin N.R."/>
            <person name="Okamura Y."/>
            <person name="Kirsch R."/>
            <person name="Pauchet Y."/>
        </authorList>
    </citation>
    <scope>NUCLEOTIDE SEQUENCE</scope>
    <source>
        <strain evidence="1">AMC_N1</strain>
    </source>
</reference>
<dbReference type="Proteomes" id="UP001162162">
    <property type="component" value="Unassembled WGS sequence"/>
</dbReference>
<evidence type="ECO:0000313" key="2">
    <source>
        <dbReference type="Proteomes" id="UP001162162"/>
    </source>
</evidence>
<sequence>MNNHIECAEILEKYKCPPLKTRRSSVRFSDRNRKNVLTLLNEDDGFLFIDDGPYLTPWNTSSNTTA</sequence>
<organism evidence="1 2">
    <name type="scientific">Aromia moschata</name>
    <dbReference type="NCBI Taxonomy" id="1265417"/>
    <lineage>
        <taxon>Eukaryota</taxon>
        <taxon>Metazoa</taxon>
        <taxon>Ecdysozoa</taxon>
        <taxon>Arthropoda</taxon>
        <taxon>Hexapoda</taxon>
        <taxon>Insecta</taxon>
        <taxon>Pterygota</taxon>
        <taxon>Neoptera</taxon>
        <taxon>Endopterygota</taxon>
        <taxon>Coleoptera</taxon>
        <taxon>Polyphaga</taxon>
        <taxon>Cucujiformia</taxon>
        <taxon>Chrysomeloidea</taxon>
        <taxon>Cerambycidae</taxon>
        <taxon>Cerambycinae</taxon>
        <taxon>Callichromatini</taxon>
        <taxon>Aromia</taxon>
    </lineage>
</organism>
<comment type="caution">
    <text evidence="1">The sequence shown here is derived from an EMBL/GenBank/DDBJ whole genome shotgun (WGS) entry which is preliminary data.</text>
</comment>
<proteinExistence type="predicted"/>
<accession>A0AAV8Y6M4</accession>
<protein>
    <submittedName>
        <fullName evidence="1">Uncharacterized protein</fullName>
    </submittedName>
</protein>